<comment type="subcellular location">
    <subcellularLocation>
        <location evidence="1">Membrane</location>
        <topology evidence="1">Multi-pass membrane protein</topology>
    </subcellularLocation>
</comment>
<evidence type="ECO:0000256" key="1">
    <source>
        <dbReference type="ARBA" id="ARBA00004141"/>
    </source>
</evidence>
<dbReference type="Pfam" id="PF13520">
    <property type="entry name" value="AA_permease_2"/>
    <property type="match status" value="1"/>
</dbReference>
<evidence type="ECO:0000256" key="3">
    <source>
        <dbReference type="ARBA" id="ARBA00022692"/>
    </source>
</evidence>
<dbReference type="AlphaFoldDB" id="A0A7M7KHZ7"/>
<feature type="transmembrane region" description="Helical" evidence="6">
    <location>
        <begin position="547"/>
        <end position="566"/>
    </location>
</feature>
<keyword evidence="2" id="KW-0813">Transport</keyword>
<feature type="transmembrane region" description="Helical" evidence="6">
    <location>
        <begin position="461"/>
        <end position="483"/>
    </location>
</feature>
<name>A0A7M7KHZ7_VARDE</name>
<evidence type="ECO:0000256" key="4">
    <source>
        <dbReference type="ARBA" id="ARBA00022989"/>
    </source>
</evidence>
<dbReference type="OrthoDB" id="3900342at2759"/>
<dbReference type="Proteomes" id="UP000594260">
    <property type="component" value="Unplaced"/>
</dbReference>
<keyword evidence="4 6" id="KW-1133">Transmembrane helix</keyword>
<organism evidence="8 9">
    <name type="scientific">Varroa destructor</name>
    <name type="common">Honeybee mite</name>
    <dbReference type="NCBI Taxonomy" id="109461"/>
    <lineage>
        <taxon>Eukaryota</taxon>
        <taxon>Metazoa</taxon>
        <taxon>Ecdysozoa</taxon>
        <taxon>Arthropoda</taxon>
        <taxon>Chelicerata</taxon>
        <taxon>Arachnida</taxon>
        <taxon>Acari</taxon>
        <taxon>Parasitiformes</taxon>
        <taxon>Mesostigmata</taxon>
        <taxon>Gamasina</taxon>
        <taxon>Dermanyssoidea</taxon>
        <taxon>Varroidae</taxon>
        <taxon>Varroa</taxon>
    </lineage>
</organism>
<feature type="transmembrane region" description="Helical" evidence="6">
    <location>
        <begin position="521"/>
        <end position="541"/>
    </location>
</feature>
<protein>
    <recommendedName>
        <fullName evidence="7">Cationic amino acid transporter C-terminal domain-containing protein</fullName>
    </recommendedName>
</protein>
<feature type="transmembrane region" description="Helical" evidence="6">
    <location>
        <begin position="489"/>
        <end position="509"/>
    </location>
</feature>
<dbReference type="Pfam" id="PF13906">
    <property type="entry name" value="AA_permease_C"/>
    <property type="match status" value="1"/>
</dbReference>
<feature type="transmembrane region" description="Helical" evidence="6">
    <location>
        <begin position="71"/>
        <end position="91"/>
    </location>
</feature>
<dbReference type="GO" id="GO:0005886">
    <property type="term" value="C:plasma membrane"/>
    <property type="evidence" value="ECO:0007669"/>
    <property type="project" value="TreeGrafter"/>
</dbReference>
<evidence type="ECO:0000259" key="7">
    <source>
        <dbReference type="Pfam" id="PF13906"/>
    </source>
</evidence>
<dbReference type="RefSeq" id="XP_022663872.1">
    <property type="nucleotide sequence ID" value="XM_022808137.1"/>
</dbReference>
<feature type="transmembrane region" description="Helical" evidence="6">
    <location>
        <begin position="330"/>
        <end position="358"/>
    </location>
</feature>
<proteinExistence type="predicted"/>
<feature type="transmembrane region" description="Helical" evidence="6">
    <location>
        <begin position="103"/>
        <end position="122"/>
    </location>
</feature>
<dbReference type="InParanoid" id="A0A7M7KHZ7"/>
<sequence>MSTAVSTRLQRLASRISRRKMISEMDDLLQTRLKRSLSTFDITLLGIGHMIGSGIYVISPEAARKAGPACVISYVIAGIASMLAALAYAEFAVRFPRAGSSYSYVYFSVGEFVAFIVGWNVLLENTLALSIVAQTCGAYIDSITNYVVSNFVRENVGRLVAMPAHSVNTSRSGITGLVTYLNTEHQFLVLVLMAVFVVIVLLKASRTLLVGNVLCGLSICLLIIIIGIGIFKGNFYNWTNSNTGGFLARGWQGVFKAASICFFSYGGFDAISAAAEEAKDPRRSMPIATIIAMLIVTMLYTAVAGCLTLLRNWTQIRMTDGFPEAMNYNGIYWAQYIITAGALCGMTAVAVVTLYTVVRISFSMAEDGLICPLFAKISKRSQVPQYSTLMFAGFSALVAMFFNTDTTVDMLSIGTLTAYMMVTCGLISNRFTGTSNLSALRLRYFRRFESHLSIIFNQRTYIFSNLIIIILTSFGMSFFIQGLWTDSTYGSPILLSLLLVTSTILLAVLQEVPDPYQSYKMPLMPWLAVVSLVFDSVLISTLPSVTWIRFLVWLTIGTILYATYGLRHSKLEMNKDYPISANETS</sequence>
<feature type="transmembrane region" description="Helical" evidence="6">
    <location>
        <begin position="42"/>
        <end position="59"/>
    </location>
</feature>
<dbReference type="PANTHER" id="PTHR43243">
    <property type="entry name" value="INNER MEMBRANE TRANSPORTER YGJI-RELATED"/>
    <property type="match status" value="1"/>
</dbReference>
<accession>A0A7M7KHZ7</accession>
<feature type="transmembrane region" description="Helical" evidence="6">
    <location>
        <begin position="209"/>
        <end position="231"/>
    </location>
</feature>
<feature type="transmembrane region" description="Helical" evidence="6">
    <location>
        <begin position="287"/>
        <end position="310"/>
    </location>
</feature>
<dbReference type="PANTHER" id="PTHR43243:SF4">
    <property type="entry name" value="CATIONIC AMINO ACID TRANSPORTER 4"/>
    <property type="match status" value="1"/>
</dbReference>
<keyword evidence="3 6" id="KW-0812">Transmembrane</keyword>
<feature type="transmembrane region" description="Helical" evidence="6">
    <location>
        <begin position="386"/>
        <end position="404"/>
    </location>
</feature>
<dbReference type="EnsemblMetazoa" id="XM_022808137">
    <property type="protein sequence ID" value="XP_022663872"/>
    <property type="gene ID" value="LOC111251503"/>
</dbReference>
<feature type="domain" description="Cationic amino acid transporter C-terminal" evidence="7">
    <location>
        <begin position="519"/>
        <end position="569"/>
    </location>
</feature>
<dbReference type="InterPro" id="IPR002293">
    <property type="entry name" value="AA/rel_permease1"/>
</dbReference>
<evidence type="ECO:0000313" key="9">
    <source>
        <dbReference type="Proteomes" id="UP000594260"/>
    </source>
</evidence>
<dbReference type="Gene3D" id="1.20.1740.10">
    <property type="entry name" value="Amino acid/polyamine transporter I"/>
    <property type="match status" value="1"/>
</dbReference>
<evidence type="ECO:0000256" key="5">
    <source>
        <dbReference type="ARBA" id="ARBA00023136"/>
    </source>
</evidence>
<dbReference type="KEGG" id="vde:111251503"/>
<dbReference type="OMA" id="FDHIATM"/>
<dbReference type="InterPro" id="IPR029485">
    <property type="entry name" value="CAT_C"/>
</dbReference>
<evidence type="ECO:0000256" key="2">
    <source>
        <dbReference type="ARBA" id="ARBA00022448"/>
    </source>
</evidence>
<evidence type="ECO:0000313" key="8">
    <source>
        <dbReference type="EnsemblMetazoa" id="XP_022663872"/>
    </source>
</evidence>
<dbReference type="GeneID" id="111251503"/>
<evidence type="ECO:0000256" key="6">
    <source>
        <dbReference type="SAM" id="Phobius"/>
    </source>
</evidence>
<keyword evidence="5 6" id="KW-0472">Membrane</keyword>
<dbReference type="GO" id="GO:0015171">
    <property type="term" value="F:amino acid transmembrane transporter activity"/>
    <property type="evidence" value="ECO:0007669"/>
    <property type="project" value="TreeGrafter"/>
</dbReference>
<feature type="transmembrane region" description="Helical" evidence="6">
    <location>
        <begin position="251"/>
        <end position="275"/>
    </location>
</feature>
<dbReference type="PIRSF" id="PIRSF006060">
    <property type="entry name" value="AA_transporter"/>
    <property type="match status" value="1"/>
</dbReference>
<feature type="transmembrane region" description="Helical" evidence="6">
    <location>
        <begin position="416"/>
        <end position="440"/>
    </location>
</feature>
<feature type="transmembrane region" description="Helical" evidence="6">
    <location>
        <begin position="185"/>
        <end position="202"/>
    </location>
</feature>
<keyword evidence="9" id="KW-1185">Reference proteome</keyword>
<reference evidence="8" key="1">
    <citation type="submission" date="2021-01" db="UniProtKB">
        <authorList>
            <consortium name="EnsemblMetazoa"/>
        </authorList>
    </citation>
    <scope>IDENTIFICATION</scope>
</reference>